<accession>A0AAV1QQ74</accession>
<feature type="signal peptide" evidence="1">
    <location>
        <begin position="1"/>
        <end position="16"/>
    </location>
</feature>
<name>A0AAV1QQ74_9ROSI</name>
<organism evidence="2 3">
    <name type="scientific">Dovyalis caffra</name>
    <dbReference type="NCBI Taxonomy" id="77055"/>
    <lineage>
        <taxon>Eukaryota</taxon>
        <taxon>Viridiplantae</taxon>
        <taxon>Streptophyta</taxon>
        <taxon>Embryophyta</taxon>
        <taxon>Tracheophyta</taxon>
        <taxon>Spermatophyta</taxon>
        <taxon>Magnoliopsida</taxon>
        <taxon>eudicotyledons</taxon>
        <taxon>Gunneridae</taxon>
        <taxon>Pentapetalae</taxon>
        <taxon>rosids</taxon>
        <taxon>fabids</taxon>
        <taxon>Malpighiales</taxon>
        <taxon>Salicaceae</taxon>
        <taxon>Flacourtieae</taxon>
        <taxon>Dovyalis</taxon>
    </lineage>
</organism>
<evidence type="ECO:0000313" key="2">
    <source>
        <dbReference type="EMBL" id="CAK7323123.1"/>
    </source>
</evidence>
<gene>
    <name evidence="2" type="ORF">DCAF_LOCUS739</name>
</gene>
<evidence type="ECO:0000256" key="1">
    <source>
        <dbReference type="SAM" id="SignalP"/>
    </source>
</evidence>
<dbReference type="EMBL" id="CAWUPB010000062">
    <property type="protein sequence ID" value="CAK7323123.1"/>
    <property type="molecule type" value="Genomic_DNA"/>
</dbReference>
<protein>
    <submittedName>
        <fullName evidence="2">Uncharacterized protein</fullName>
    </submittedName>
</protein>
<dbReference type="AlphaFoldDB" id="A0AAV1QQ74"/>
<comment type="caution">
    <text evidence="2">The sequence shown here is derived from an EMBL/GenBank/DDBJ whole genome shotgun (WGS) entry which is preliminary data.</text>
</comment>
<dbReference type="Proteomes" id="UP001314170">
    <property type="component" value="Unassembled WGS sequence"/>
</dbReference>
<keyword evidence="3" id="KW-1185">Reference proteome</keyword>
<evidence type="ECO:0000313" key="3">
    <source>
        <dbReference type="Proteomes" id="UP001314170"/>
    </source>
</evidence>
<reference evidence="2 3" key="1">
    <citation type="submission" date="2024-01" db="EMBL/GenBank/DDBJ databases">
        <authorList>
            <person name="Waweru B."/>
        </authorList>
    </citation>
    <scope>NUCLEOTIDE SEQUENCE [LARGE SCALE GENOMIC DNA]</scope>
</reference>
<feature type="chain" id="PRO_5043471956" evidence="1">
    <location>
        <begin position="17"/>
        <end position="55"/>
    </location>
</feature>
<proteinExistence type="predicted"/>
<keyword evidence="1" id="KW-0732">Signal</keyword>
<sequence length="55" mass="6208">MALLLFMLQLQEVIQGCNPSNFFILDPYSSQRGSMVNKGDDSGFYRSGWVYGNLV</sequence>